<comment type="caution">
    <text evidence="4">The sequence shown here is derived from an EMBL/GenBank/DDBJ whole genome shotgun (WGS) entry which is preliminary data.</text>
</comment>
<dbReference type="InterPro" id="IPR013078">
    <property type="entry name" value="His_Pase_superF_clade-1"/>
</dbReference>
<keyword evidence="5" id="KW-1185">Reference proteome</keyword>
<dbReference type="InterPro" id="IPR029033">
    <property type="entry name" value="His_PPase_superfam"/>
</dbReference>
<feature type="binding site" evidence="3">
    <location>
        <position position="61"/>
    </location>
    <ligand>
        <name>substrate</name>
    </ligand>
</feature>
<evidence type="ECO:0000313" key="4">
    <source>
        <dbReference type="EMBL" id="RBW70326.1"/>
    </source>
</evidence>
<dbReference type="GO" id="GO:0004331">
    <property type="term" value="F:fructose-2,6-bisphosphate 2-phosphatase activity"/>
    <property type="evidence" value="ECO:0007669"/>
    <property type="project" value="TreeGrafter"/>
</dbReference>
<evidence type="ECO:0000313" key="5">
    <source>
        <dbReference type="Proteomes" id="UP000253314"/>
    </source>
</evidence>
<dbReference type="PANTHER" id="PTHR46517:SF1">
    <property type="entry name" value="FRUCTOSE-2,6-BISPHOSPHATASE TIGAR"/>
    <property type="match status" value="1"/>
</dbReference>
<keyword evidence="1" id="KW-0378">Hydrolase</keyword>
<dbReference type="PANTHER" id="PTHR46517">
    <property type="entry name" value="FRUCTOSE-2,6-BISPHOSPHATASE TIGAR"/>
    <property type="match status" value="1"/>
</dbReference>
<dbReference type="GO" id="GO:0045820">
    <property type="term" value="P:negative regulation of glycolytic process"/>
    <property type="evidence" value="ECO:0007669"/>
    <property type="project" value="TreeGrafter"/>
</dbReference>
<dbReference type="SMART" id="SM00855">
    <property type="entry name" value="PGAM"/>
    <property type="match status" value="1"/>
</dbReference>
<organism evidence="4 5">
    <name type="scientific">Bacillus taeanensis</name>
    <dbReference type="NCBI Taxonomy" id="273032"/>
    <lineage>
        <taxon>Bacteria</taxon>
        <taxon>Bacillati</taxon>
        <taxon>Bacillota</taxon>
        <taxon>Bacilli</taxon>
        <taxon>Bacillales</taxon>
        <taxon>Bacillaceae</taxon>
        <taxon>Bacillus</taxon>
    </lineage>
</organism>
<dbReference type="RefSeq" id="WP_113805233.1">
    <property type="nucleotide sequence ID" value="NZ_QOCW01000005.1"/>
</dbReference>
<dbReference type="GO" id="GO:0005829">
    <property type="term" value="C:cytosol"/>
    <property type="evidence" value="ECO:0007669"/>
    <property type="project" value="TreeGrafter"/>
</dbReference>
<feature type="active site" description="Proton donor/acceptor" evidence="2">
    <location>
        <position position="83"/>
    </location>
</feature>
<evidence type="ECO:0000256" key="2">
    <source>
        <dbReference type="PIRSR" id="PIRSR613078-1"/>
    </source>
</evidence>
<dbReference type="Pfam" id="PF00300">
    <property type="entry name" value="His_Phos_1"/>
    <property type="match status" value="1"/>
</dbReference>
<evidence type="ECO:0000256" key="1">
    <source>
        <dbReference type="ARBA" id="ARBA00022801"/>
    </source>
</evidence>
<name>A0A366XXF6_9BACI</name>
<evidence type="ECO:0000256" key="3">
    <source>
        <dbReference type="PIRSR" id="PIRSR613078-2"/>
    </source>
</evidence>
<dbReference type="SUPFAM" id="SSF53254">
    <property type="entry name" value="Phosphoglycerate mutase-like"/>
    <property type="match status" value="1"/>
</dbReference>
<sequence length="210" mass="24344">MVVDDFVVITLLRHGITKKNQEKKYIGWTDEPLCEEAKLLLQQTSHCYPKPNLVYCSDLIRCVETASILYPNLSISKRKAFREIHFGDWEERTYDQLKEFENYRSWLNDITSCSPPNGEHYQTFKQRIMVGWIEIVEDILKNGASEAVVVTHGGPIRVLLEQFAAEIKSFWEWHISPGEGIQLVFTKNLLKEGKRCISLQAVPLMEKRNG</sequence>
<protein>
    <submittedName>
        <fullName evidence="4">Histidine phosphatase family protein</fullName>
    </submittedName>
</protein>
<dbReference type="Proteomes" id="UP000253314">
    <property type="component" value="Unassembled WGS sequence"/>
</dbReference>
<dbReference type="AlphaFoldDB" id="A0A366XXF6"/>
<proteinExistence type="predicted"/>
<dbReference type="EMBL" id="QOCW01000005">
    <property type="protein sequence ID" value="RBW70326.1"/>
    <property type="molecule type" value="Genomic_DNA"/>
</dbReference>
<dbReference type="GO" id="GO:0043456">
    <property type="term" value="P:regulation of pentose-phosphate shunt"/>
    <property type="evidence" value="ECO:0007669"/>
    <property type="project" value="TreeGrafter"/>
</dbReference>
<reference evidence="4 5" key="1">
    <citation type="submission" date="2018-07" db="EMBL/GenBank/DDBJ databases">
        <title>Lottiidibacillus patelloidae gen. nov., sp. nov., isolated from the intestinal tract of a marine limpet and the reclassification of B. taeanensis BH030017T, B. algicola KMM 3737T and B. hwajinpoensis SW-72T as genus Lottiidibacillus.</title>
        <authorList>
            <person name="Liu R."/>
            <person name="Huang Z."/>
        </authorList>
    </citation>
    <scope>NUCLEOTIDE SEQUENCE [LARGE SCALE GENOMIC DNA]</scope>
    <source>
        <strain evidence="4 5">BH030017</strain>
    </source>
</reference>
<dbReference type="Gene3D" id="3.40.50.1240">
    <property type="entry name" value="Phosphoglycerate mutase-like"/>
    <property type="match status" value="1"/>
</dbReference>
<feature type="active site" description="Tele-phosphohistidine intermediate" evidence="2">
    <location>
        <position position="14"/>
    </location>
</feature>
<dbReference type="CDD" id="cd07067">
    <property type="entry name" value="HP_PGM_like"/>
    <property type="match status" value="1"/>
</dbReference>
<accession>A0A366XXF6</accession>
<dbReference type="OrthoDB" id="9783269at2"/>
<feature type="binding site" evidence="3">
    <location>
        <begin position="13"/>
        <end position="20"/>
    </location>
    <ligand>
        <name>substrate</name>
    </ligand>
</feature>
<gene>
    <name evidence="4" type="ORF">DS031_07090</name>
</gene>
<dbReference type="InterPro" id="IPR051695">
    <property type="entry name" value="Phosphoglycerate_Mutase"/>
</dbReference>